<dbReference type="AlphaFoldDB" id="A0A6G1F8B8"/>
<comment type="caution">
    <text evidence="2">The sequence shown here is derived from an EMBL/GenBank/DDBJ whole genome shotgun (WGS) entry which is preliminary data.</text>
</comment>
<keyword evidence="3" id="KW-1185">Reference proteome</keyword>
<sequence>MSPPLSNDWLPPRLGSPVPGDTDYCAPSQPSSPELEAAVLIDADDNKEDRFSDRPPSNYDWSASELEGFRCGKSGTGINNSFDNKDGGYNSDSSNVEWLISSGFALDSTPIMT</sequence>
<organism evidence="2 3">
    <name type="scientific">Oryza meyeriana var. granulata</name>
    <dbReference type="NCBI Taxonomy" id="110450"/>
    <lineage>
        <taxon>Eukaryota</taxon>
        <taxon>Viridiplantae</taxon>
        <taxon>Streptophyta</taxon>
        <taxon>Embryophyta</taxon>
        <taxon>Tracheophyta</taxon>
        <taxon>Spermatophyta</taxon>
        <taxon>Magnoliopsida</taxon>
        <taxon>Liliopsida</taxon>
        <taxon>Poales</taxon>
        <taxon>Poaceae</taxon>
        <taxon>BOP clade</taxon>
        <taxon>Oryzoideae</taxon>
        <taxon>Oryzeae</taxon>
        <taxon>Oryzinae</taxon>
        <taxon>Oryza</taxon>
        <taxon>Oryza meyeriana</taxon>
    </lineage>
</organism>
<evidence type="ECO:0000313" key="2">
    <source>
        <dbReference type="EMBL" id="KAF0933140.1"/>
    </source>
</evidence>
<reference evidence="2 3" key="1">
    <citation type="submission" date="2019-11" db="EMBL/GenBank/DDBJ databases">
        <title>Whole genome sequence of Oryza granulata.</title>
        <authorList>
            <person name="Li W."/>
        </authorList>
    </citation>
    <scope>NUCLEOTIDE SEQUENCE [LARGE SCALE GENOMIC DNA]</scope>
    <source>
        <strain evidence="3">cv. Menghai</strain>
        <tissue evidence="2">Leaf</tissue>
    </source>
</reference>
<protein>
    <submittedName>
        <fullName evidence="2">Uncharacterized protein</fullName>
    </submittedName>
</protein>
<evidence type="ECO:0000256" key="1">
    <source>
        <dbReference type="SAM" id="MobiDB-lite"/>
    </source>
</evidence>
<dbReference type="Proteomes" id="UP000479710">
    <property type="component" value="Unassembled WGS sequence"/>
</dbReference>
<evidence type="ECO:0000313" key="3">
    <source>
        <dbReference type="Proteomes" id="UP000479710"/>
    </source>
</evidence>
<gene>
    <name evidence="2" type="ORF">E2562_014130</name>
</gene>
<name>A0A6G1F8B8_9ORYZ</name>
<dbReference type="EMBL" id="SPHZ02000001">
    <property type="protein sequence ID" value="KAF0933140.1"/>
    <property type="molecule type" value="Genomic_DNA"/>
</dbReference>
<accession>A0A6G1F8B8</accession>
<proteinExistence type="predicted"/>
<feature type="region of interest" description="Disordered" evidence="1">
    <location>
        <begin position="1"/>
        <end position="32"/>
    </location>
</feature>